<dbReference type="InterPro" id="IPR011711">
    <property type="entry name" value="GntR_C"/>
</dbReference>
<dbReference type="SMART" id="SM00895">
    <property type="entry name" value="FCD"/>
    <property type="match status" value="1"/>
</dbReference>
<dbReference type="AlphaFoldDB" id="A0A1N7RKM6"/>
<dbReference type="GO" id="GO:0003677">
    <property type="term" value="F:DNA binding"/>
    <property type="evidence" value="ECO:0007669"/>
    <property type="project" value="UniProtKB-KW"/>
</dbReference>
<dbReference type="PRINTS" id="PR00035">
    <property type="entry name" value="HTHGNTR"/>
</dbReference>
<dbReference type="STRING" id="1247936.BN2475_50128"/>
<dbReference type="CDD" id="cd07377">
    <property type="entry name" value="WHTH_GntR"/>
    <property type="match status" value="1"/>
</dbReference>
<evidence type="ECO:0000313" key="7">
    <source>
        <dbReference type="Proteomes" id="UP000187012"/>
    </source>
</evidence>
<dbReference type="Gene3D" id="1.20.120.530">
    <property type="entry name" value="GntR ligand-binding domain-like"/>
    <property type="match status" value="1"/>
</dbReference>
<keyword evidence="3" id="KW-0804">Transcription</keyword>
<dbReference type="GO" id="GO:0003700">
    <property type="term" value="F:DNA-binding transcription factor activity"/>
    <property type="evidence" value="ECO:0007669"/>
    <property type="project" value="InterPro"/>
</dbReference>
<evidence type="ECO:0000259" key="5">
    <source>
        <dbReference type="PROSITE" id="PS50949"/>
    </source>
</evidence>
<feature type="coiled-coil region" evidence="4">
    <location>
        <begin position="118"/>
        <end position="145"/>
    </location>
</feature>
<organism evidence="6 7">
    <name type="scientific">Paraburkholderia ribeironis</name>
    <dbReference type="NCBI Taxonomy" id="1247936"/>
    <lineage>
        <taxon>Bacteria</taxon>
        <taxon>Pseudomonadati</taxon>
        <taxon>Pseudomonadota</taxon>
        <taxon>Betaproteobacteria</taxon>
        <taxon>Burkholderiales</taxon>
        <taxon>Burkholderiaceae</taxon>
        <taxon>Paraburkholderia</taxon>
    </lineage>
</organism>
<keyword evidence="2" id="KW-0238">DNA-binding</keyword>
<accession>A0A1N7RKM6</accession>
<proteinExistence type="predicted"/>
<dbReference type="Pfam" id="PF00392">
    <property type="entry name" value="GntR"/>
    <property type="match status" value="1"/>
</dbReference>
<dbReference type="PANTHER" id="PTHR43537:SF5">
    <property type="entry name" value="UXU OPERON TRANSCRIPTIONAL REGULATOR"/>
    <property type="match status" value="1"/>
</dbReference>
<evidence type="ECO:0000256" key="2">
    <source>
        <dbReference type="ARBA" id="ARBA00023125"/>
    </source>
</evidence>
<dbReference type="PANTHER" id="PTHR43537">
    <property type="entry name" value="TRANSCRIPTIONAL REGULATOR, GNTR FAMILY"/>
    <property type="match status" value="1"/>
</dbReference>
<dbReference type="EMBL" id="CYGX02000005">
    <property type="protein sequence ID" value="SIT35614.1"/>
    <property type="molecule type" value="Genomic_DNA"/>
</dbReference>
<evidence type="ECO:0000256" key="4">
    <source>
        <dbReference type="SAM" id="Coils"/>
    </source>
</evidence>
<keyword evidence="4" id="KW-0175">Coiled coil</keyword>
<dbReference type="SUPFAM" id="SSF46785">
    <property type="entry name" value="Winged helix' DNA-binding domain"/>
    <property type="match status" value="1"/>
</dbReference>
<keyword evidence="1" id="KW-0805">Transcription regulation</keyword>
<dbReference type="Proteomes" id="UP000187012">
    <property type="component" value="Unassembled WGS sequence"/>
</dbReference>
<gene>
    <name evidence="6" type="ORF">BN2475_50128</name>
</gene>
<dbReference type="SMART" id="SM00345">
    <property type="entry name" value="HTH_GNTR"/>
    <property type="match status" value="1"/>
</dbReference>
<evidence type="ECO:0000256" key="3">
    <source>
        <dbReference type="ARBA" id="ARBA00023163"/>
    </source>
</evidence>
<evidence type="ECO:0000313" key="6">
    <source>
        <dbReference type="EMBL" id="SIT35614.1"/>
    </source>
</evidence>
<dbReference type="Pfam" id="PF07729">
    <property type="entry name" value="FCD"/>
    <property type="match status" value="1"/>
</dbReference>
<sequence>MQIVRQEDDSKGFEKVFSFLRDLLLEGAIQPGDKLIPERDLALKLGVSRPVVREALRALSMIGAVDIRERVGTIVTRPDVSTLGEFFAFALAQEKDVVEDVMEARIAIECQSIRLACRRASLTDLERLRAALDQIEATVDQLELGSQADFEFHAALVQAGGSKTLINLHGTVAALLMHSHRHRRETVQLHPDIKSRVIADHRRIFQAVVDHDEQAADQILREHFRIGDEYRHKAATEWRPS</sequence>
<protein>
    <submittedName>
        <fullName evidence="6">GntR domain-containing protein</fullName>
    </submittedName>
</protein>
<evidence type="ECO:0000256" key="1">
    <source>
        <dbReference type="ARBA" id="ARBA00023015"/>
    </source>
</evidence>
<dbReference type="InterPro" id="IPR036390">
    <property type="entry name" value="WH_DNA-bd_sf"/>
</dbReference>
<dbReference type="InterPro" id="IPR036388">
    <property type="entry name" value="WH-like_DNA-bd_sf"/>
</dbReference>
<dbReference type="RefSeq" id="WP_094777891.1">
    <property type="nucleotide sequence ID" value="NZ_CYGX02000005.1"/>
</dbReference>
<reference evidence="6 7" key="1">
    <citation type="submission" date="2016-12" db="EMBL/GenBank/DDBJ databases">
        <authorList>
            <person name="Song W.-J."/>
            <person name="Kurnit D.M."/>
        </authorList>
    </citation>
    <scope>NUCLEOTIDE SEQUENCE [LARGE SCALE GENOMIC DNA]</scope>
    <source>
        <strain evidence="6 7">STM7296</strain>
    </source>
</reference>
<name>A0A1N7RKM6_9BURK</name>
<feature type="domain" description="HTH gntR-type" evidence="5">
    <location>
        <begin position="10"/>
        <end position="78"/>
    </location>
</feature>
<dbReference type="InterPro" id="IPR008920">
    <property type="entry name" value="TF_FadR/GntR_C"/>
</dbReference>
<dbReference type="SUPFAM" id="SSF48008">
    <property type="entry name" value="GntR ligand-binding domain-like"/>
    <property type="match status" value="1"/>
</dbReference>
<dbReference type="InterPro" id="IPR000524">
    <property type="entry name" value="Tscrpt_reg_HTH_GntR"/>
</dbReference>
<dbReference type="OrthoDB" id="5296437at2"/>
<keyword evidence="7" id="KW-1185">Reference proteome</keyword>
<dbReference type="Gene3D" id="1.10.10.10">
    <property type="entry name" value="Winged helix-like DNA-binding domain superfamily/Winged helix DNA-binding domain"/>
    <property type="match status" value="1"/>
</dbReference>
<dbReference type="PROSITE" id="PS50949">
    <property type="entry name" value="HTH_GNTR"/>
    <property type="match status" value="1"/>
</dbReference>